<dbReference type="InterPro" id="IPR014031">
    <property type="entry name" value="Ketoacyl_synth_C"/>
</dbReference>
<dbReference type="NCBIfam" id="NF005589">
    <property type="entry name" value="PRK07314.1"/>
    <property type="match status" value="1"/>
</dbReference>
<dbReference type="Pfam" id="PF00109">
    <property type="entry name" value="ketoacyl-synt"/>
    <property type="match status" value="1"/>
</dbReference>
<reference evidence="19" key="1">
    <citation type="submission" date="2017-04" db="EMBL/GenBank/DDBJ databases">
        <title>Function of individual gut microbiota members based on whole genome sequencing of pure cultures obtained from chicken caecum.</title>
        <authorList>
            <person name="Medvecky M."/>
            <person name="Cejkova D."/>
            <person name="Polansky O."/>
            <person name="Karasova D."/>
            <person name="Kubasova T."/>
            <person name="Cizek A."/>
            <person name="Rychlik I."/>
        </authorList>
    </citation>
    <scope>NUCLEOTIDE SEQUENCE [LARGE SCALE GENOMIC DNA]</scope>
    <source>
        <strain evidence="19">An180</strain>
    </source>
</reference>
<dbReference type="Proteomes" id="UP000195897">
    <property type="component" value="Unassembled WGS sequence"/>
</dbReference>
<comment type="catalytic activity">
    <reaction evidence="12 14">
        <text>(9Z)-hexadecenoyl-[ACP] + malonyl-[ACP] + H(+) = 3-oxo-(11Z)-octadecenoyl-[ACP] + holo-[ACP] + CO2</text>
        <dbReference type="Rhea" id="RHEA:55040"/>
        <dbReference type="Rhea" id="RHEA-COMP:9623"/>
        <dbReference type="Rhea" id="RHEA-COMP:9685"/>
        <dbReference type="Rhea" id="RHEA-COMP:10800"/>
        <dbReference type="Rhea" id="RHEA-COMP:14074"/>
        <dbReference type="ChEBI" id="CHEBI:15378"/>
        <dbReference type="ChEBI" id="CHEBI:16526"/>
        <dbReference type="ChEBI" id="CHEBI:64479"/>
        <dbReference type="ChEBI" id="CHEBI:78449"/>
        <dbReference type="ChEBI" id="CHEBI:83989"/>
        <dbReference type="ChEBI" id="CHEBI:138538"/>
        <dbReference type="EC" id="2.3.1.179"/>
    </reaction>
</comment>
<keyword evidence="10 14" id="KW-0012">Acyltransferase</keyword>
<evidence type="ECO:0000256" key="12">
    <source>
        <dbReference type="ARBA" id="ARBA00047318"/>
    </source>
</evidence>
<dbReference type="SUPFAM" id="SSF53901">
    <property type="entry name" value="Thiolase-like"/>
    <property type="match status" value="2"/>
</dbReference>
<keyword evidence="6 14" id="KW-0808">Transferase</keyword>
<evidence type="ECO:0000256" key="13">
    <source>
        <dbReference type="ARBA" id="ARBA00047659"/>
    </source>
</evidence>
<dbReference type="InterPro" id="IPR020841">
    <property type="entry name" value="PKS_Beta-ketoAc_synthase_dom"/>
</dbReference>
<evidence type="ECO:0000256" key="3">
    <source>
        <dbReference type="ARBA" id="ARBA00012356"/>
    </source>
</evidence>
<dbReference type="PANTHER" id="PTHR11712:SF336">
    <property type="entry name" value="3-OXOACYL-[ACYL-CARRIER-PROTEIN] SYNTHASE, MITOCHONDRIAL"/>
    <property type="match status" value="1"/>
</dbReference>
<evidence type="ECO:0000256" key="15">
    <source>
        <dbReference type="PIRSR" id="PIRSR000447-1"/>
    </source>
</evidence>
<dbReference type="SMART" id="SM00825">
    <property type="entry name" value="PKS_KS"/>
    <property type="match status" value="1"/>
</dbReference>
<dbReference type="Pfam" id="PF02801">
    <property type="entry name" value="Ketoacyl-synt_C"/>
    <property type="match status" value="1"/>
</dbReference>
<evidence type="ECO:0000256" key="9">
    <source>
        <dbReference type="ARBA" id="ARBA00023160"/>
    </source>
</evidence>
<evidence type="ECO:0000256" key="6">
    <source>
        <dbReference type="ARBA" id="ARBA00022679"/>
    </source>
</evidence>
<comment type="similarity">
    <text evidence="2 14 16">Belongs to the thiolase-like superfamily. Beta-ketoacyl-ACP synthases family.</text>
</comment>
<keyword evidence="9 14" id="KW-0275">Fatty acid biosynthesis</keyword>
<evidence type="ECO:0000256" key="10">
    <source>
        <dbReference type="ARBA" id="ARBA00023315"/>
    </source>
</evidence>
<dbReference type="EMBL" id="NFKK01000003">
    <property type="protein sequence ID" value="OUP53795.1"/>
    <property type="molecule type" value="Genomic_DNA"/>
</dbReference>
<evidence type="ECO:0000256" key="8">
    <source>
        <dbReference type="ARBA" id="ARBA00023098"/>
    </source>
</evidence>
<dbReference type="InterPro" id="IPR014030">
    <property type="entry name" value="Ketoacyl_synth_N"/>
</dbReference>
<evidence type="ECO:0000256" key="5">
    <source>
        <dbReference type="ARBA" id="ARBA00022516"/>
    </source>
</evidence>
<comment type="function">
    <text evidence="11 14">Involved in the type II fatty acid elongation cycle. Catalyzes the elongation of a wide range of acyl-ACP by the addition of two carbons from malonyl-ACP to an acyl acceptor. Can efficiently catalyze the conversion of palmitoleoyl-ACP (cis-hexadec-9-enoyl-ACP) to cis-vaccenoyl-ACP (cis-octadec-11-enoyl-ACP), an essential step in the thermal regulation of fatty acid composition.</text>
</comment>
<dbReference type="PROSITE" id="PS52004">
    <property type="entry name" value="KS3_2"/>
    <property type="match status" value="1"/>
</dbReference>
<dbReference type="UniPathway" id="UPA00094"/>
<dbReference type="CDD" id="cd00834">
    <property type="entry name" value="KAS_I_II"/>
    <property type="match status" value="1"/>
</dbReference>
<dbReference type="GO" id="GO:0005829">
    <property type="term" value="C:cytosol"/>
    <property type="evidence" value="ECO:0007669"/>
    <property type="project" value="TreeGrafter"/>
</dbReference>
<keyword evidence="7" id="KW-0276">Fatty acid metabolism</keyword>
<dbReference type="InterPro" id="IPR000794">
    <property type="entry name" value="Beta-ketoacyl_synthase"/>
</dbReference>
<evidence type="ECO:0000313" key="18">
    <source>
        <dbReference type="EMBL" id="OUP53795.1"/>
    </source>
</evidence>
<evidence type="ECO:0000256" key="7">
    <source>
        <dbReference type="ARBA" id="ARBA00022832"/>
    </source>
</evidence>
<feature type="active site" description="For beta-ketoacyl synthase activity" evidence="15">
    <location>
        <position position="162"/>
    </location>
</feature>
<evidence type="ECO:0000256" key="2">
    <source>
        <dbReference type="ARBA" id="ARBA00008467"/>
    </source>
</evidence>
<dbReference type="FunFam" id="3.40.47.10:FF:000009">
    <property type="entry name" value="3-oxoacyl-[acyl-carrier-protein] synthase 2"/>
    <property type="match status" value="1"/>
</dbReference>
<keyword evidence="5 14" id="KW-0444">Lipid biosynthesis</keyword>
<dbReference type="GO" id="GO:0004315">
    <property type="term" value="F:3-oxoacyl-[acyl-carrier-protein] synthase activity"/>
    <property type="evidence" value="ECO:0007669"/>
    <property type="project" value="UniProtKB-UniRule"/>
</dbReference>
<feature type="domain" description="Ketosynthase family 3 (KS3)" evidence="17">
    <location>
        <begin position="1"/>
        <end position="408"/>
    </location>
</feature>
<sequence length="411" mass="43076">MERVVITGMGAVTPIGNDVPTFWEGLKTGKNGIGPITHFDTTNFKAKLAAEVKDFDPTLYVDKREAKRMDSYCHFAVAAAKQAADQAGLVEGSFDPYRSGVFFGSGVGGLKVFEDEFPKMVEKGPGRVSPLCIPEMIANMGAAHISMLLGFKGESICPVTACATGNHAIGEAYRAIKHGYQDVMIAGGAEACIIRIATAGFQNMKALHTGEDPEAASVPFDARRSGFVMGEGAGALVLESLSHAKARGAKILAEVIGYGATSDAYHITAPDPEGEGGARAMMVAMADAGITPDQVDYINAHGTSTPINEKIETMAIKKAMGESAYKVHISSTKSMTGHLLGAAGAVEAIACVMAIQNGIIPPTIGYEEPDPDCDLDITPNHAVEAPVNIALSNSLGFGGHNAALLFRKMED</sequence>
<protein>
    <recommendedName>
        <fullName evidence="4 14">3-oxoacyl-[acyl-carrier-protein] synthase 2</fullName>
        <ecNumber evidence="3 14">2.3.1.179</ecNumber>
    </recommendedName>
</protein>
<evidence type="ECO:0000256" key="16">
    <source>
        <dbReference type="RuleBase" id="RU003694"/>
    </source>
</evidence>
<keyword evidence="8" id="KW-0443">Lipid metabolism</keyword>
<dbReference type="PROSITE" id="PS00606">
    <property type="entry name" value="KS3_1"/>
    <property type="match status" value="1"/>
</dbReference>
<dbReference type="InterPro" id="IPR017568">
    <property type="entry name" value="3-oxoacyl-ACP_synth-2"/>
</dbReference>
<evidence type="ECO:0000313" key="19">
    <source>
        <dbReference type="Proteomes" id="UP000195897"/>
    </source>
</evidence>
<dbReference type="EC" id="2.3.1.179" evidence="3 14"/>
<comment type="caution">
    <text evidence="18">The sequence shown here is derived from an EMBL/GenBank/DDBJ whole genome shotgun (WGS) entry which is preliminary data.</text>
</comment>
<evidence type="ECO:0000256" key="4">
    <source>
        <dbReference type="ARBA" id="ARBA00014657"/>
    </source>
</evidence>
<evidence type="ECO:0000256" key="14">
    <source>
        <dbReference type="PIRNR" id="PIRNR000447"/>
    </source>
</evidence>
<organism evidence="18 19">
    <name type="scientific">Butyricicoccus pullicaecorum</name>
    <dbReference type="NCBI Taxonomy" id="501571"/>
    <lineage>
        <taxon>Bacteria</taxon>
        <taxon>Bacillati</taxon>
        <taxon>Bacillota</taxon>
        <taxon>Clostridia</taxon>
        <taxon>Eubacteriales</taxon>
        <taxon>Butyricicoccaceae</taxon>
        <taxon>Butyricicoccus</taxon>
    </lineage>
</organism>
<name>A0A1Y4LAR0_9FIRM</name>
<dbReference type="PIRSF" id="PIRSF000447">
    <property type="entry name" value="KAS_II"/>
    <property type="match status" value="1"/>
</dbReference>
<dbReference type="NCBIfam" id="TIGR03150">
    <property type="entry name" value="fabF"/>
    <property type="match status" value="1"/>
</dbReference>
<comment type="pathway">
    <text evidence="1 14">Lipid metabolism; fatty acid biosynthesis.</text>
</comment>
<dbReference type="RefSeq" id="WP_087371154.1">
    <property type="nucleotide sequence ID" value="NZ_NFKK01000003.1"/>
</dbReference>
<evidence type="ECO:0000256" key="11">
    <source>
        <dbReference type="ARBA" id="ARBA00024006"/>
    </source>
</evidence>
<dbReference type="InterPro" id="IPR016039">
    <property type="entry name" value="Thiolase-like"/>
</dbReference>
<dbReference type="PANTHER" id="PTHR11712">
    <property type="entry name" value="POLYKETIDE SYNTHASE-RELATED"/>
    <property type="match status" value="1"/>
</dbReference>
<dbReference type="Gene3D" id="3.40.47.10">
    <property type="match status" value="1"/>
</dbReference>
<dbReference type="InterPro" id="IPR018201">
    <property type="entry name" value="Ketoacyl_synth_AS"/>
</dbReference>
<proteinExistence type="inferred from homology"/>
<evidence type="ECO:0000259" key="17">
    <source>
        <dbReference type="PROSITE" id="PS52004"/>
    </source>
</evidence>
<dbReference type="GO" id="GO:0006633">
    <property type="term" value="P:fatty acid biosynthetic process"/>
    <property type="evidence" value="ECO:0007669"/>
    <property type="project" value="UniProtKB-UniRule"/>
</dbReference>
<evidence type="ECO:0000256" key="1">
    <source>
        <dbReference type="ARBA" id="ARBA00005194"/>
    </source>
</evidence>
<comment type="catalytic activity">
    <reaction evidence="13 14">
        <text>a fatty acyl-[ACP] + malonyl-[ACP] + H(+) = a 3-oxoacyl-[ACP] + holo-[ACP] + CO2</text>
        <dbReference type="Rhea" id="RHEA:22836"/>
        <dbReference type="Rhea" id="RHEA-COMP:9623"/>
        <dbReference type="Rhea" id="RHEA-COMP:9685"/>
        <dbReference type="Rhea" id="RHEA-COMP:9916"/>
        <dbReference type="Rhea" id="RHEA-COMP:14125"/>
        <dbReference type="ChEBI" id="CHEBI:15378"/>
        <dbReference type="ChEBI" id="CHEBI:16526"/>
        <dbReference type="ChEBI" id="CHEBI:64479"/>
        <dbReference type="ChEBI" id="CHEBI:78449"/>
        <dbReference type="ChEBI" id="CHEBI:78776"/>
        <dbReference type="ChEBI" id="CHEBI:138651"/>
    </reaction>
</comment>
<dbReference type="AlphaFoldDB" id="A0A1Y4LAR0"/>
<gene>
    <name evidence="18" type="ORF">B5F17_04205</name>
</gene>
<accession>A0A1Y4LAR0</accession>